<evidence type="ECO:0000313" key="12">
    <source>
        <dbReference type="EMBL" id="GJS91564.1"/>
    </source>
</evidence>
<keyword evidence="6" id="KW-0378">Hydrolase</keyword>
<reference evidence="12" key="2">
    <citation type="submission" date="2022-01" db="EMBL/GenBank/DDBJ databases">
        <authorList>
            <person name="Yamashiro T."/>
            <person name="Shiraishi A."/>
            <person name="Satake H."/>
            <person name="Nakayama K."/>
        </authorList>
    </citation>
    <scope>NUCLEOTIDE SEQUENCE</scope>
</reference>
<feature type="region of interest" description="Disordered" evidence="7">
    <location>
        <begin position="1166"/>
        <end position="1237"/>
    </location>
</feature>
<dbReference type="EC" id="5.6.2.3" evidence="6"/>
<sequence length="1357" mass="153209">MPDVIGTVVGIGDVVAVNSIGARKIRRTIVIEDQEYEGREEYDTNEHKIQLVVHETKIVTPREFMHGAVKQLVRSICETEPETECVIYATVHRIQYESGWTYIGCKICSKKVVPLASKGPSSSKTKQTWWCEKHESQDQVASRYKMIVRVVDESGSAQLCIFNGSMYKMSGYTAWELVEKHGADTTTYFPDELNCIIGKKFLFRVKFTEYNHKNNNHVYRCERVTNDEEIITKEDSEDDLITPTVPIKTKKVLDLSLTRRLQLTSPSTCDIGSSSGKSSGSGKKCSCTIKRSIHVINLSDSEYDTEDDEKSPKRDGRKYDLPTASEVAALIVGDFDSTKHKRDIILERQGGDLKQISELHPSYLALQYPLLFPYAQDGYRTDIYHRGVTDLTPTNKKTRVSMREWFAYRLQDRPKVYSMILNSRRLKPSYIRREQKYLRSETYSKLAKLAADPDSGVTIRDLFITFTCNPNWPKIARFVAEKGLKSEDRPDVITRVFKQKLGSLMKDFKEKRWFGRLRGAVYTVEFQKRGLPHAHILLFLEPEDKLTTAAHIDKYISAEIPDKDEDLELYQIVTDHMMHGPCGVECPSCPCMVGSIKYLFKYINNGQDRVIVAAENEEADEISDYYDCRFPPVERLPFHLPNKQSVIFDESESLDYTLDKASVNETKFQAWMELNKTDTFAQTLLYIEIPKYYVWKHDEKVWQKRQKGESIGRIHHDDFKEFEGVVYPTFKDACYARGLLEDDKEYIDGLLEASHWGMGNYLRRFFVMLIMTDSMSRPEFVYEKTWHVMATDVESIERVKKNAPELILPVVPNGSRQDVVHAAINSSYLWNHCTVMKLTVNMRLGSGSNSSERKEIQDFADWILNIGNGKIGGKNDGEANVEFPDDMLIPDSDDHIGSIIHETYPDLLQNIYDPDYFQERAILAPTHELVDMINDRMLSLLHGDEKTYNSSDTVGVADVDTNFNETMYIEEFLNNLNMAGIPHHSIKLKIGTPVMCMRNIDQRAGLCNGTRLQVLRMGTNVIEAKIISGGSVGTICAIPRMVISPSDTKLPFKLNRRQFPVQICFGMTINKSQGQTLSKVGLFLQRPVFSHGQLYVAVSRVKTKKGLKVLCCDKDGVSNQRMSTLVFVDPKSSTQADGAQSSRVLVPLPEDPYEAIRQAYLVGTDTESESFEDLGTESPESPHTVASPISLPDSTPPVGHVEESEGSDTSGAGSTSSDSTTPLSPDHPLTHDTPVLVPSLRRTIRMAVLVQPMMSPGCSTHIAKVAAMSNVEFRKRFRSSYESSPSSLPTLLDQKSSNEGDESHELDDESCELEDESHGLDDEGRRVESGVIGLAKEATPEGQQQAAPVVETAMSEP</sequence>
<keyword evidence="6" id="KW-0233">DNA recombination</keyword>
<evidence type="ECO:0000313" key="13">
    <source>
        <dbReference type="Proteomes" id="UP001151760"/>
    </source>
</evidence>
<dbReference type="InterPro" id="IPR049163">
    <property type="entry name" value="Pif1-like_2B_dom"/>
</dbReference>
<accession>A0ABQ4ZMU3</accession>
<comment type="catalytic activity">
    <reaction evidence="6">
        <text>ATP + H2O = ADP + phosphate + H(+)</text>
        <dbReference type="Rhea" id="RHEA:13065"/>
        <dbReference type="ChEBI" id="CHEBI:15377"/>
        <dbReference type="ChEBI" id="CHEBI:15378"/>
        <dbReference type="ChEBI" id="CHEBI:30616"/>
        <dbReference type="ChEBI" id="CHEBI:43474"/>
        <dbReference type="ChEBI" id="CHEBI:456216"/>
        <dbReference type="EC" id="5.6.2.3"/>
    </reaction>
</comment>
<evidence type="ECO:0000256" key="6">
    <source>
        <dbReference type="RuleBase" id="RU363044"/>
    </source>
</evidence>
<name>A0ABQ4ZMU3_9ASTR</name>
<comment type="caution">
    <text evidence="12">The sequence shown here is derived from an EMBL/GenBank/DDBJ whole genome shotgun (WGS) entry which is preliminary data.</text>
</comment>
<keyword evidence="6" id="KW-0547">Nucleotide-binding</keyword>
<protein>
    <recommendedName>
        <fullName evidence="6">ATP-dependent DNA helicase</fullName>
        <ecNumber evidence="6">5.6.2.3</ecNumber>
    </recommendedName>
</protein>
<dbReference type="InterPro" id="IPR027417">
    <property type="entry name" value="P-loop_NTPase"/>
</dbReference>
<dbReference type="PANTHER" id="PTHR10492">
    <property type="match status" value="1"/>
</dbReference>
<dbReference type="SUPFAM" id="SSF52540">
    <property type="entry name" value="P-loop containing nucleoside triphosphate hydrolases"/>
    <property type="match status" value="1"/>
</dbReference>
<dbReference type="Pfam" id="PF14214">
    <property type="entry name" value="Helitron_like_N"/>
    <property type="match status" value="1"/>
</dbReference>
<comment type="similarity">
    <text evidence="1">Belongs to the replication factor A protein 1 family.</text>
</comment>
<keyword evidence="5" id="KW-0238">DNA-binding</keyword>
<reference evidence="12" key="1">
    <citation type="journal article" date="2022" name="Int. J. Mol. Sci.">
        <title>Draft Genome of Tanacetum Coccineum: Genomic Comparison of Closely Related Tanacetum-Family Plants.</title>
        <authorList>
            <person name="Yamashiro T."/>
            <person name="Shiraishi A."/>
            <person name="Nakayama K."/>
            <person name="Satake H."/>
        </authorList>
    </citation>
    <scope>NUCLEOTIDE SEQUENCE</scope>
</reference>
<dbReference type="CDD" id="cd18809">
    <property type="entry name" value="SF1_C_RecD"/>
    <property type="match status" value="1"/>
</dbReference>
<keyword evidence="6" id="KW-0234">DNA repair</keyword>
<evidence type="ECO:0000256" key="1">
    <source>
        <dbReference type="ARBA" id="ARBA00005690"/>
    </source>
</evidence>
<dbReference type="SUPFAM" id="SSF50249">
    <property type="entry name" value="Nucleic acid-binding proteins"/>
    <property type="match status" value="1"/>
</dbReference>
<dbReference type="InterPro" id="IPR013955">
    <property type="entry name" value="Rep_factor-A_C"/>
</dbReference>
<evidence type="ECO:0000256" key="3">
    <source>
        <dbReference type="ARBA" id="ARBA00022771"/>
    </source>
</evidence>
<feature type="compositionally biased region" description="Basic and acidic residues" evidence="7">
    <location>
        <begin position="310"/>
        <end position="319"/>
    </location>
</feature>
<dbReference type="PANTHER" id="PTHR10492:SF101">
    <property type="entry name" value="ATP-DEPENDENT DNA HELICASE"/>
    <property type="match status" value="1"/>
</dbReference>
<feature type="compositionally biased region" description="Basic and acidic residues" evidence="7">
    <location>
        <begin position="1316"/>
        <end position="1328"/>
    </location>
</feature>
<evidence type="ECO:0000256" key="5">
    <source>
        <dbReference type="ARBA" id="ARBA00023125"/>
    </source>
</evidence>
<feature type="region of interest" description="Disordered" evidence="7">
    <location>
        <begin position="1280"/>
        <end position="1357"/>
    </location>
</feature>
<evidence type="ECO:0000256" key="2">
    <source>
        <dbReference type="ARBA" id="ARBA00022723"/>
    </source>
</evidence>
<feature type="compositionally biased region" description="Acidic residues" evidence="7">
    <location>
        <begin position="1166"/>
        <end position="1175"/>
    </location>
</feature>
<keyword evidence="13" id="KW-1185">Reference proteome</keyword>
<dbReference type="InterPro" id="IPR047192">
    <property type="entry name" value="Euk_RPA1_DBD_C"/>
</dbReference>
<comment type="cofactor">
    <cofactor evidence="6">
        <name>Mg(2+)</name>
        <dbReference type="ChEBI" id="CHEBI:18420"/>
    </cofactor>
</comment>
<feature type="domain" description="DNA helicase Pif1-like 2B" evidence="11">
    <location>
        <begin position="971"/>
        <end position="1016"/>
    </location>
</feature>
<feature type="domain" description="DNA helicase Pif1-like DEAD-box helicase" evidence="8">
    <location>
        <begin position="807"/>
        <end position="875"/>
    </location>
</feature>
<dbReference type="Pfam" id="PF05970">
    <property type="entry name" value="PIF1"/>
    <property type="match status" value="1"/>
</dbReference>
<gene>
    <name evidence="12" type="ORF">Tco_0774200</name>
</gene>
<dbReference type="EMBL" id="BQNB010011515">
    <property type="protein sequence ID" value="GJS91564.1"/>
    <property type="molecule type" value="Genomic_DNA"/>
</dbReference>
<dbReference type="Pfam" id="PF21530">
    <property type="entry name" value="Pif1_2B_dom"/>
    <property type="match status" value="1"/>
</dbReference>
<keyword evidence="2" id="KW-0479">Metal-binding</keyword>
<feature type="domain" description="Replication factor A C-terminal" evidence="9">
    <location>
        <begin position="87"/>
        <end position="218"/>
    </location>
</feature>
<organism evidence="12 13">
    <name type="scientific">Tanacetum coccineum</name>
    <dbReference type="NCBI Taxonomy" id="301880"/>
    <lineage>
        <taxon>Eukaryota</taxon>
        <taxon>Viridiplantae</taxon>
        <taxon>Streptophyta</taxon>
        <taxon>Embryophyta</taxon>
        <taxon>Tracheophyta</taxon>
        <taxon>Spermatophyta</taxon>
        <taxon>Magnoliopsida</taxon>
        <taxon>eudicotyledons</taxon>
        <taxon>Gunneridae</taxon>
        <taxon>Pentapetalae</taxon>
        <taxon>asterids</taxon>
        <taxon>campanulids</taxon>
        <taxon>Asterales</taxon>
        <taxon>Asteraceae</taxon>
        <taxon>Asteroideae</taxon>
        <taxon>Anthemideae</taxon>
        <taxon>Anthemidinae</taxon>
        <taxon>Tanacetum</taxon>
    </lineage>
</organism>
<dbReference type="Proteomes" id="UP001151760">
    <property type="component" value="Unassembled WGS sequence"/>
</dbReference>
<feature type="compositionally biased region" description="Acidic residues" evidence="7">
    <location>
        <begin position="1304"/>
        <end position="1315"/>
    </location>
</feature>
<comment type="similarity">
    <text evidence="6">Belongs to the helicase family.</text>
</comment>
<keyword evidence="3" id="KW-0863">Zinc-finger</keyword>
<dbReference type="Pfam" id="PF08646">
    <property type="entry name" value="Rep_fac-A_C"/>
    <property type="match status" value="1"/>
</dbReference>
<keyword evidence="6" id="KW-0347">Helicase</keyword>
<evidence type="ECO:0000256" key="7">
    <source>
        <dbReference type="SAM" id="MobiDB-lite"/>
    </source>
</evidence>
<feature type="region of interest" description="Disordered" evidence="7">
    <location>
        <begin position="300"/>
        <end position="319"/>
    </location>
</feature>
<evidence type="ECO:0000256" key="4">
    <source>
        <dbReference type="ARBA" id="ARBA00022833"/>
    </source>
</evidence>
<dbReference type="InterPro" id="IPR025476">
    <property type="entry name" value="Helitron_helicase-like"/>
</dbReference>
<keyword evidence="6" id="KW-0227">DNA damage</keyword>
<feature type="domain" description="Helitron helicase-like" evidence="10">
    <location>
        <begin position="461"/>
        <end position="538"/>
    </location>
</feature>
<dbReference type="InterPro" id="IPR012340">
    <property type="entry name" value="NA-bd_OB-fold"/>
</dbReference>
<keyword evidence="6" id="KW-0067">ATP-binding</keyword>
<proteinExistence type="inferred from homology"/>
<evidence type="ECO:0000259" key="9">
    <source>
        <dbReference type="Pfam" id="PF08646"/>
    </source>
</evidence>
<evidence type="ECO:0000259" key="11">
    <source>
        <dbReference type="Pfam" id="PF21530"/>
    </source>
</evidence>
<evidence type="ECO:0000259" key="10">
    <source>
        <dbReference type="Pfam" id="PF14214"/>
    </source>
</evidence>
<dbReference type="Gene3D" id="2.40.50.140">
    <property type="entry name" value="Nucleic acid-binding proteins"/>
    <property type="match status" value="1"/>
</dbReference>
<dbReference type="InterPro" id="IPR010285">
    <property type="entry name" value="DNA_helicase_pif1-like_DEAD"/>
</dbReference>
<dbReference type="CDD" id="cd04476">
    <property type="entry name" value="RPA1_DBD_C"/>
    <property type="match status" value="1"/>
</dbReference>
<keyword evidence="4" id="KW-0862">Zinc</keyword>
<evidence type="ECO:0000259" key="8">
    <source>
        <dbReference type="Pfam" id="PF05970"/>
    </source>
</evidence>
<feature type="compositionally biased region" description="Low complexity" evidence="7">
    <location>
        <begin position="1207"/>
        <end position="1226"/>
    </location>
</feature>